<feature type="transmembrane region" description="Helical" evidence="13">
    <location>
        <begin position="64"/>
        <end position="84"/>
    </location>
</feature>
<comment type="subcellular location">
    <subcellularLocation>
        <location evidence="1">Membrane</location>
        <topology evidence="1">Multi-pass membrane protein</topology>
    </subcellularLocation>
</comment>
<dbReference type="Gene3D" id="1.10.287.70">
    <property type="match status" value="1"/>
</dbReference>
<dbReference type="Proteomes" id="UP001642464">
    <property type="component" value="Unassembled WGS sequence"/>
</dbReference>
<feature type="transmembrane region" description="Helical" evidence="13">
    <location>
        <begin position="260"/>
        <end position="277"/>
    </location>
</feature>
<dbReference type="EMBL" id="CAXAMM010019557">
    <property type="protein sequence ID" value="CAK9045952.1"/>
    <property type="molecule type" value="Genomic_DNA"/>
</dbReference>
<dbReference type="Gene3D" id="1.20.120.350">
    <property type="entry name" value="Voltage-gated potassium channels. Chain C"/>
    <property type="match status" value="1"/>
</dbReference>
<keyword evidence="11" id="KW-0407">Ion channel</keyword>
<protein>
    <submittedName>
        <fullName evidence="15">Potassium voltage-gated channel subfamily B member 2</fullName>
    </submittedName>
</protein>
<keyword evidence="9" id="KW-0406">Ion transport</keyword>
<evidence type="ECO:0000313" key="15">
    <source>
        <dbReference type="EMBL" id="CAK9045952.1"/>
    </source>
</evidence>
<dbReference type="InterPro" id="IPR027359">
    <property type="entry name" value="Volt_channel_dom_sf"/>
</dbReference>
<feature type="transmembrane region" description="Helical" evidence="13">
    <location>
        <begin position="232"/>
        <end position="254"/>
    </location>
</feature>
<evidence type="ECO:0000256" key="3">
    <source>
        <dbReference type="ARBA" id="ARBA00022538"/>
    </source>
</evidence>
<evidence type="ECO:0000256" key="9">
    <source>
        <dbReference type="ARBA" id="ARBA00023065"/>
    </source>
</evidence>
<gene>
    <name evidence="15" type="ORF">SCF082_LOCUS25931</name>
</gene>
<accession>A0ABP0M5G6</accession>
<evidence type="ECO:0000313" key="16">
    <source>
        <dbReference type="Proteomes" id="UP001642464"/>
    </source>
</evidence>
<feature type="transmembrane region" description="Helical" evidence="13">
    <location>
        <begin position="200"/>
        <end position="220"/>
    </location>
</feature>
<dbReference type="InterPro" id="IPR028325">
    <property type="entry name" value="VG_K_chnl"/>
</dbReference>
<sequence length="452" mass="50128">MKEAKQLERKVEDINKPTELGLRIPDSKLQGLSLQEPRKFVSRAKHASWGPLPYSVNIEELLELPFVEVIIVSCILLSAFLAAVDTLPVLQEPNCSEVLFALNWVENSICICFFVEFWLRWYSRSFRPSYILKPLVIIDILAFLPVFIESVSGPPSFVAGFRLLRVFRLQRFLKDYNAFLTLATGLGIDRNYVTPVYLEVTRVLLTIFTLLYTATGAIYAAEHDVNPQFPDFFTALYFGLTTLTTVGFGDITPITTSGRLVVAASILAGGAVIPFQLSRLAEVFMKNVRGEMETEVETHMETEAHQARHVVEGYAPSAKQLLIGKTQPSAGVVDQCCQCAAVSDLQVPVPEAHPADEPSIPCRSPLGLARLESPFARAERAPGWRSRYARTARRFDRGVPEWDISIEASASTSLSADTGNSSGAYGSESSGSTWRRGLPFQRRPSSQSSREL</sequence>
<evidence type="ECO:0000256" key="11">
    <source>
        <dbReference type="ARBA" id="ARBA00023303"/>
    </source>
</evidence>
<keyword evidence="16" id="KW-1185">Reference proteome</keyword>
<feature type="compositionally biased region" description="Low complexity" evidence="12">
    <location>
        <begin position="441"/>
        <end position="452"/>
    </location>
</feature>
<keyword evidence="6" id="KW-0851">Voltage-gated channel</keyword>
<reference evidence="15 16" key="1">
    <citation type="submission" date="2024-02" db="EMBL/GenBank/DDBJ databases">
        <authorList>
            <person name="Chen Y."/>
            <person name="Shah S."/>
            <person name="Dougan E. K."/>
            <person name="Thang M."/>
            <person name="Chan C."/>
        </authorList>
    </citation>
    <scope>NUCLEOTIDE SEQUENCE [LARGE SCALE GENOMIC DNA]</scope>
</reference>
<organism evidence="15 16">
    <name type="scientific">Durusdinium trenchii</name>
    <dbReference type="NCBI Taxonomy" id="1381693"/>
    <lineage>
        <taxon>Eukaryota</taxon>
        <taxon>Sar</taxon>
        <taxon>Alveolata</taxon>
        <taxon>Dinophyceae</taxon>
        <taxon>Suessiales</taxon>
        <taxon>Symbiodiniaceae</taxon>
        <taxon>Durusdinium</taxon>
    </lineage>
</organism>
<feature type="transmembrane region" description="Helical" evidence="13">
    <location>
        <begin position="104"/>
        <end position="123"/>
    </location>
</feature>
<evidence type="ECO:0000256" key="1">
    <source>
        <dbReference type="ARBA" id="ARBA00004141"/>
    </source>
</evidence>
<dbReference type="Pfam" id="PF00520">
    <property type="entry name" value="Ion_trans"/>
    <property type="match status" value="1"/>
</dbReference>
<proteinExistence type="predicted"/>
<evidence type="ECO:0000256" key="6">
    <source>
        <dbReference type="ARBA" id="ARBA00022882"/>
    </source>
</evidence>
<keyword evidence="8 13" id="KW-1133">Transmembrane helix</keyword>
<evidence type="ECO:0000256" key="10">
    <source>
        <dbReference type="ARBA" id="ARBA00023136"/>
    </source>
</evidence>
<evidence type="ECO:0000256" key="13">
    <source>
        <dbReference type="SAM" id="Phobius"/>
    </source>
</evidence>
<name>A0ABP0M5G6_9DINO</name>
<keyword evidence="3" id="KW-0633">Potassium transport</keyword>
<dbReference type="SUPFAM" id="SSF81324">
    <property type="entry name" value="Voltage-gated potassium channels"/>
    <property type="match status" value="1"/>
</dbReference>
<evidence type="ECO:0000256" key="5">
    <source>
        <dbReference type="ARBA" id="ARBA00022826"/>
    </source>
</evidence>
<keyword evidence="2" id="KW-0813">Transport</keyword>
<dbReference type="PANTHER" id="PTHR11537:SF254">
    <property type="entry name" value="POTASSIUM VOLTAGE-GATED CHANNEL PROTEIN SHAB"/>
    <property type="match status" value="1"/>
</dbReference>
<evidence type="ECO:0000256" key="7">
    <source>
        <dbReference type="ARBA" id="ARBA00022958"/>
    </source>
</evidence>
<evidence type="ECO:0000256" key="8">
    <source>
        <dbReference type="ARBA" id="ARBA00022989"/>
    </source>
</evidence>
<comment type="caution">
    <text evidence="15">The sequence shown here is derived from an EMBL/GenBank/DDBJ whole genome shotgun (WGS) entry which is preliminary data.</text>
</comment>
<keyword evidence="4 13" id="KW-0812">Transmembrane</keyword>
<dbReference type="PRINTS" id="PR00169">
    <property type="entry name" value="KCHANNEL"/>
</dbReference>
<evidence type="ECO:0000256" key="12">
    <source>
        <dbReference type="SAM" id="MobiDB-lite"/>
    </source>
</evidence>
<evidence type="ECO:0000259" key="14">
    <source>
        <dbReference type="Pfam" id="PF00520"/>
    </source>
</evidence>
<keyword evidence="5" id="KW-0631">Potassium channel</keyword>
<dbReference type="InterPro" id="IPR005821">
    <property type="entry name" value="Ion_trans_dom"/>
</dbReference>
<dbReference type="PANTHER" id="PTHR11537">
    <property type="entry name" value="VOLTAGE-GATED POTASSIUM CHANNEL"/>
    <property type="match status" value="1"/>
</dbReference>
<keyword evidence="10 13" id="KW-0472">Membrane</keyword>
<feature type="region of interest" description="Disordered" evidence="12">
    <location>
        <begin position="410"/>
        <end position="452"/>
    </location>
</feature>
<evidence type="ECO:0000256" key="2">
    <source>
        <dbReference type="ARBA" id="ARBA00022448"/>
    </source>
</evidence>
<feature type="domain" description="Ion transport" evidence="14">
    <location>
        <begin position="66"/>
        <end position="268"/>
    </location>
</feature>
<evidence type="ECO:0000256" key="4">
    <source>
        <dbReference type="ARBA" id="ARBA00022692"/>
    </source>
</evidence>
<keyword evidence="7" id="KW-0630">Potassium</keyword>
<feature type="compositionally biased region" description="Low complexity" evidence="12">
    <location>
        <begin position="419"/>
        <end position="432"/>
    </location>
</feature>